<dbReference type="Proteomes" id="UP000187439">
    <property type="component" value="Unassembled WGS sequence"/>
</dbReference>
<accession>A0A1R0XMZ3</accession>
<evidence type="ECO:0000256" key="1">
    <source>
        <dbReference type="SAM" id="SignalP"/>
    </source>
</evidence>
<feature type="domain" description="SLH" evidence="2">
    <location>
        <begin position="39"/>
        <end position="99"/>
    </location>
</feature>
<feature type="domain" description="SLH" evidence="2">
    <location>
        <begin position="100"/>
        <end position="162"/>
    </location>
</feature>
<keyword evidence="1" id="KW-0732">Signal</keyword>
<protein>
    <recommendedName>
        <fullName evidence="2">SLH domain-containing protein</fullName>
    </recommendedName>
</protein>
<organism evidence="3 4">
    <name type="scientific">Paenibacillus odorifer</name>
    <dbReference type="NCBI Taxonomy" id="189426"/>
    <lineage>
        <taxon>Bacteria</taxon>
        <taxon>Bacillati</taxon>
        <taxon>Bacillota</taxon>
        <taxon>Bacilli</taxon>
        <taxon>Bacillales</taxon>
        <taxon>Paenibacillaceae</taxon>
        <taxon>Paenibacillus</taxon>
    </lineage>
</organism>
<gene>
    <name evidence="3" type="ORF">BSK52_24825</name>
</gene>
<evidence type="ECO:0000313" key="4">
    <source>
        <dbReference type="Proteomes" id="UP000187439"/>
    </source>
</evidence>
<dbReference type="RefSeq" id="WP_076121060.1">
    <property type="nucleotide sequence ID" value="NZ_MPTC01000031.1"/>
</dbReference>
<feature type="chain" id="PRO_5038665100" description="SLH domain-containing protein" evidence="1">
    <location>
        <begin position="26"/>
        <end position="503"/>
    </location>
</feature>
<proteinExistence type="predicted"/>
<evidence type="ECO:0000259" key="2">
    <source>
        <dbReference type="PROSITE" id="PS51272"/>
    </source>
</evidence>
<comment type="caution">
    <text evidence="3">The sequence shown here is derived from an EMBL/GenBank/DDBJ whole genome shotgun (WGS) entry which is preliminary data.</text>
</comment>
<dbReference type="AlphaFoldDB" id="A0A1R0XMZ3"/>
<dbReference type="OrthoDB" id="2364568at2"/>
<sequence>MKIVSKKAAALMVAAALGTTSLPFAVLNVQAAPASSNIGISAVASKVSDKEIQEAVEALVGLGVLQGYADQSMGVHNPITRAELAKMVALTFKLQGSDENNASFTDVNSNVWYYQYASALVGLGIMETEEGKFNPKETVTDAELVQVVSKALKRDVLSVNYWANQLNSTPEPATRGEVAALLNTARKAVPSDKAQITSIKSINEITLIVTLDAPLTAENEVFAKAKEDFVFNDGLTLTNMPRLKTGSIATYIVPTSVQKAGTNYNLTYKGKNAGSFVGNSAKVDMTTTTQVTNDTFEIEALKTNGVIDYGYVISAYSGGRGANAFVLDENNKANGITYQIISSMQGRQVTITPEGGESIVAKYVPFTQSTDGKIEPKFRLPEGQVLKPGVKYTVTSDWANIANPSFEAKEIAPLQISGAEAVSETSINVTLAQDPGDELFSGRSVQLTAPNGDTLAATYKFSSRKGAVGVFDITNNGKLAAGTVYTVTPLGAWATSQATLTSN</sequence>
<reference evidence="3 4" key="1">
    <citation type="submission" date="2016-10" db="EMBL/GenBank/DDBJ databases">
        <title>Paenibacillus species isolates.</title>
        <authorList>
            <person name="Beno S.M."/>
        </authorList>
    </citation>
    <scope>NUCLEOTIDE SEQUENCE [LARGE SCALE GENOMIC DNA]</scope>
    <source>
        <strain evidence="3 4">FSL H7-0710</strain>
    </source>
</reference>
<name>A0A1R0XMZ3_9BACL</name>
<dbReference type="InterPro" id="IPR001119">
    <property type="entry name" value="SLH_dom"/>
</dbReference>
<dbReference type="Pfam" id="PF00395">
    <property type="entry name" value="SLH"/>
    <property type="match status" value="2"/>
</dbReference>
<dbReference type="PROSITE" id="PS51272">
    <property type="entry name" value="SLH"/>
    <property type="match status" value="2"/>
</dbReference>
<feature type="signal peptide" evidence="1">
    <location>
        <begin position="1"/>
        <end position="25"/>
    </location>
</feature>
<evidence type="ECO:0000313" key="3">
    <source>
        <dbReference type="EMBL" id="OMD36317.1"/>
    </source>
</evidence>
<dbReference type="EMBL" id="MPTC01000031">
    <property type="protein sequence ID" value="OMD36317.1"/>
    <property type="molecule type" value="Genomic_DNA"/>
</dbReference>